<organism evidence="2 3">
    <name type="scientific">Truncatella angustata</name>
    <dbReference type="NCBI Taxonomy" id="152316"/>
    <lineage>
        <taxon>Eukaryota</taxon>
        <taxon>Fungi</taxon>
        <taxon>Dikarya</taxon>
        <taxon>Ascomycota</taxon>
        <taxon>Pezizomycotina</taxon>
        <taxon>Sordariomycetes</taxon>
        <taxon>Xylariomycetidae</taxon>
        <taxon>Amphisphaeriales</taxon>
        <taxon>Sporocadaceae</taxon>
        <taxon>Truncatella</taxon>
    </lineage>
</organism>
<dbReference type="EMBL" id="JAGPXC010000010">
    <property type="protein sequence ID" value="KAH6646385.1"/>
    <property type="molecule type" value="Genomic_DNA"/>
</dbReference>
<dbReference type="InterPro" id="IPR011058">
    <property type="entry name" value="Cyanovirin-N"/>
</dbReference>
<dbReference type="AlphaFoldDB" id="A0A9P8UCL9"/>
<evidence type="ECO:0000313" key="2">
    <source>
        <dbReference type="EMBL" id="KAH6646385.1"/>
    </source>
</evidence>
<accession>A0A9P8UCL9</accession>
<dbReference type="Pfam" id="PF08881">
    <property type="entry name" value="CVNH"/>
    <property type="match status" value="1"/>
</dbReference>
<dbReference type="SMART" id="SM01111">
    <property type="entry name" value="CVNH"/>
    <property type="match status" value="1"/>
</dbReference>
<dbReference type="Proteomes" id="UP000758603">
    <property type="component" value="Unassembled WGS sequence"/>
</dbReference>
<dbReference type="RefSeq" id="XP_045952899.1">
    <property type="nucleotide sequence ID" value="XM_046100922.1"/>
</dbReference>
<gene>
    <name evidence="2" type="ORF">BKA67DRAFT_541353</name>
</gene>
<dbReference type="Gene3D" id="2.30.60.10">
    <property type="entry name" value="Cyanovirin-N"/>
    <property type="match status" value="1"/>
</dbReference>
<sequence length="190" mass="19997">MSDPKLSSTTLEGSSILNATVEADGEAPVSGSFDLNQFIGNVNGAFSWGGTNFSEGAQNVHLSGDGQMLEADLPDSNGELAHSVINLRHEFADIDGNPALKAVFEVPHSTAHALASHNDQADQAVAGAVDTLADDTTVMKIVTVEGDASTYWPKDVENAPAPFFWTFLKIEVWAGTRNYGKSSGGSCIIL</sequence>
<keyword evidence="3" id="KW-1185">Reference proteome</keyword>
<proteinExistence type="predicted"/>
<dbReference type="InterPro" id="IPR036673">
    <property type="entry name" value="Cyanovirin-N_sf"/>
</dbReference>
<dbReference type="SUPFAM" id="SSF51322">
    <property type="entry name" value="Cyanovirin-N"/>
    <property type="match status" value="1"/>
</dbReference>
<name>A0A9P8UCL9_9PEZI</name>
<reference evidence="2" key="1">
    <citation type="journal article" date="2021" name="Nat. Commun.">
        <title>Genetic determinants of endophytism in the Arabidopsis root mycobiome.</title>
        <authorList>
            <person name="Mesny F."/>
            <person name="Miyauchi S."/>
            <person name="Thiergart T."/>
            <person name="Pickel B."/>
            <person name="Atanasova L."/>
            <person name="Karlsson M."/>
            <person name="Huettel B."/>
            <person name="Barry K.W."/>
            <person name="Haridas S."/>
            <person name="Chen C."/>
            <person name="Bauer D."/>
            <person name="Andreopoulos W."/>
            <person name="Pangilinan J."/>
            <person name="LaButti K."/>
            <person name="Riley R."/>
            <person name="Lipzen A."/>
            <person name="Clum A."/>
            <person name="Drula E."/>
            <person name="Henrissat B."/>
            <person name="Kohler A."/>
            <person name="Grigoriev I.V."/>
            <person name="Martin F.M."/>
            <person name="Hacquard S."/>
        </authorList>
    </citation>
    <scope>NUCLEOTIDE SEQUENCE</scope>
    <source>
        <strain evidence="2">MPI-SDFR-AT-0073</strain>
    </source>
</reference>
<dbReference type="GeneID" id="70129814"/>
<evidence type="ECO:0000259" key="1">
    <source>
        <dbReference type="SMART" id="SM01111"/>
    </source>
</evidence>
<evidence type="ECO:0000313" key="3">
    <source>
        <dbReference type="Proteomes" id="UP000758603"/>
    </source>
</evidence>
<protein>
    <submittedName>
        <fullName evidence="2">CVNH domain-containing protein</fullName>
    </submittedName>
</protein>
<comment type="caution">
    <text evidence="2">The sequence shown here is derived from an EMBL/GenBank/DDBJ whole genome shotgun (WGS) entry which is preliminary data.</text>
</comment>
<feature type="domain" description="Cyanovirin-N" evidence="1">
    <location>
        <begin position="6"/>
        <end position="102"/>
    </location>
</feature>
<dbReference type="OrthoDB" id="2441380at2759"/>